<feature type="domain" description="N-acetyltransferase" evidence="1">
    <location>
        <begin position="2"/>
        <end position="173"/>
    </location>
</feature>
<dbReference type="InterPro" id="IPR000182">
    <property type="entry name" value="GNAT_dom"/>
</dbReference>
<comment type="caution">
    <text evidence="2">The sequence shown here is derived from an EMBL/GenBank/DDBJ whole genome shotgun (WGS) entry which is preliminary data.</text>
</comment>
<organism evidence="2 3">
    <name type="scientific">Bogoriella caseilytica</name>
    <dbReference type="NCBI Taxonomy" id="56055"/>
    <lineage>
        <taxon>Bacteria</taxon>
        <taxon>Bacillati</taxon>
        <taxon>Actinomycetota</taxon>
        <taxon>Actinomycetes</taxon>
        <taxon>Micrococcales</taxon>
        <taxon>Bogoriellaceae</taxon>
        <taxon>Bogoriella</taxon>
    </lineage>
</organism>
<keyword evidence="2" id="KW-0808">Transferase</keyword>
<evidence type="ECO:0000313" key="2">
    <source>
        <dbReference type="EMBL" id="ROR73883.1"/>
    </source>
</evidence>
<dbReference type="EMBL" id="RKHK01000001">
    <property type="protein sequence ID" value="ROR73883.1"/>
    <property type="molecule type" value="Genomic_DNA"/>
</dbReference>
<name>A0A3N2BF39_9MICO</name>
<dbReference type="AlphaFoldDB" id="A0A3N2BF39"/>
<protein>
    <submittedName>
        <fullName evidence="2">Acetyltransferase (GNAT) family protein</fullName>
    </submittedName>
</protein>
<keyword evidence="3" id="KW-1185">Reference proteome</keyword>
<dbReference type="RefSeq" id="WP_123304250.1">
    <property type="nucleotide sequence ID" value="NZ_RKHK01000001.1"/>
</dbReference>
<feature type="domain" description="N-acetyltransferase" evidence="1">
    <location>
        <begin position="178"/>
        <end position="327"/>
    </location>
</feature>
<dbReference type="PANTHER" id="PTHR43617">
    <property type="entry name" value="L-AMINO ACID N-ACETYLTRANSFERASE"/>
    <property type="match status" value="1"/>
</dbReference>
<dbReference type="InterPro" id="IPR016181">
    <property type="entry name" value="Acyl_CoA_acyltransferase"/>
</dbReference>
<dbReference type="SUPFAM" id="SSF55729">
    <property type="entry name" value="Acyl-CoA N-acyltransferases (Nat)"/>
    <property type="match status" value="2"/>
</dbReference>
<evidence type="ECO:0000313" key="3">
    <source>
        <dbReference type="Proteomes" id="UP000280668"/>
    </source>
</evidence>
<proteinExistence type="predicted"/>
<accession>A0A3N2BF39</accession>
<gene>
    <name evidence="2" type="ORF">EDD31_2276</name>
</gene>
<dbReference type="Proteomes" id="UP000280668">
    <property type="component" value="Unassembled WGS sequence"/>
</dbReference>
<dbReference type="OrthoDB" id="273614at2"/>
<evidence type="ECO:0000259" key="1">
    <source>
        <dbReference type="PROSITE" id="PS51186"/>
    </source>
</evidence>
<dbReference type="InterPro" id="IPR050276">
    <property type="entry name" value="MshD_Acetyltransferase"/>
</dbReference>
<dbReference type="CDD" id="cd04301">
    <property type="entry name" value="NAT_SF"/>
    <property type="match status" value="2"/>
</dbReference>
<dbReference type="Gene3D" id="3.40.630.30">
    <property type="match status" value="2"/>
</dbReference>
<sequence length="327" mass="35899">MTLYRSYRSGDLAGILTVLDQAMPEEGISEETFATTVLLDGNFDPAGLVIVELDDTIVGFLYATSAQRGMLPQPDHGYLTIAAVAPAHQRQGIGSELLHRAMTHLRDRGAARVTIAGYPQGYFVPGIDPVAYSTARALASGHGFEQIGSATAMHRALQGYAIPEEVRALIRRRMDDGYVFAAAGWDDLSEVLTFAERTLAPDWGNAVREAVLASRQPSRIRLVRSPEGTVAGFATYATYGGVRERFGPFGVDPQQRGTGLGKALLHQTLRQMHDEGASRAWFLWTGEDSPAGKLYRSNGFEVTRRFDVMRTELTPSDSPHHRWKDHP</sequence>
<dbReference type="PROSITE" id="PS51186">
    <property type="entry name" value="GNAT"/>
    <property type="match status" value="2"/>
</dbReference>
<dbReference type="GO" id="GO:0016747">
    <property type="term" value="F:acyltransferase activity, transferring groups other than amino-acyl groups"/>
    <property type="evidence" value="ECO:0007669"/>
    <property type="project" value="InterPro"/>
</dbReference>
<reference evidence="2 3" key="1">
    <citation type="submission" date="2018-11" db="EMBL/GenBank/DDBJ databases">
        <title>Sequencing the genomes of 1000 actinobacteria strains.</title>
        <authorList>
            <person name="Klenk H.-P."/>
        </authorList>
    </citation>
    <scope>NUCLEOTIDE SEQUENCE [LARGE SCALE GENOMIC DNA]</scope>
    <source>
        <strain evidence="2 3">DSM 11294</strain>
    </source>
</reference>
<dbReference type="Pfam" id="PF00583">
    <property type="entry name" value="Acetyltransf_1"/>
    <property type="match status" value="2"/>
</dbReference>